<dbReference type="Proteomes" id="UP001328107">
    <property type="component" value="Unassembled WGS sequence"/>
</dbReference>
<feature type="transmembrane region" description="Helical" evidence="1">
    <location>
        <begin position="145"/>
        <end position="168"/>
    </location>
</feature>
<reference evidence="3" key="1">
    <citation type="submission" date="2022-10" db="EMBL/GenBank/DDBJ databases">
        <title>Genome assembly of Pristionchus species.</title>
        <authorList>
            <person name="Yoshida K."/>
            <person name="Sommer R.J."/>
        </authorList>
    </citation>
    <scope>NUCLEOTIDE SEQUENCE [LARGE SCALE GENOMIC DNA]</scope>
    <source>
        <strain evidence="3">RS5460</strain>
    </source>
</reference>
<evidence type="ECO:0000256" key="1">
    <source>
        <dbReference type="SAM" id="Phobius"/>
    </source>
</evidence>
<accession>A0AAN4ZC34</accession>
<dbReference type="AlphaFoldDB" id="A0AAN4ZC34"/>
<protein>
    <submittedName>
        <fullName evidence="2">Uncharacterized protein</fullName>
    </submittedName>
</protein>
<keyword evidence="1" id="KW-1133">Transmembrane helix</keyword>
<feature type="transmembrane region" description="Helical" evidence="1">
    <location>
        <begin position="6"/>
        <end position="24"/>
    </location>
</feature>
<evidence type="ECO:0000313" key="3">
    <source>
        <dbReference type="Proteomes" id="UP001328107"/>
    </source>
</evidence>
<keyword evidence="1" id="KW-0472">Membrane</keyword>
<keyword evidence="3" id="KW-1185">Reference proteome</keyword>
<proteinExistence type="predicted"/>
<feature type="non-terminal residue" evidence="2">
    <location>
        <position position="1"/>
    </location>
</feature>
<evidence type="ECO:0000313" key="2">
    <source>
        <dbReference type="EMBL" id="GMR38422.1"/>
    </source>
</evidence>
<keyword evidence="1" id="KW-0812">Transmembrane</keyword>
<feature type="transmembrane region" description="Helical" evidence="1">
    <location>
        <begin position="36"/>
        <end position="63"/>
    </location>
</feature>
<name>A0AAN4ZC34_9BILA</name>
<feature type="transmembrane region" description="Helical" evidence="1">
    <location>
        <begin position="180"/>
        <end position="199"/>
    </location>
</feature>
<sequence>ALVFTYLVYLAVVTTNIAAIIYFWRHPLKWKTFQKFIPCFYLNVIIFLLFTFDFGTIGSILGYEIYVFNVSTYCDIWFTLLNIFLLVEFLCFDQILQYHSFRNIILRAYASVLGILLIMILVRHFTIETDENTYDCFRMSVDARIVYNLVTALEIFAFFIGLSSLVLLVNLDKEESLYRIMLLLATAIEVPECLIAVFCPTDHPMNSQIGVMFRHVCYGLFQVAFVGIFFQIARNISEEPKQEVNQTSFENPSGDQIYV</sequence>
<feature type="transmembrane region" description="Helical" evidence="1">
    <location>
        <begin position="75"/>
        <end position="92"/>
    </location>
</feature>
<comment type="caution">
    <text evidence="2">The sequence shown here is derived from an EMBL/GenBank/DDBJ whole genome shotgun (WGS) entry which is preliminary data.</text>
</comment>
<feature type="transmembrane region" description="Helical" evidence="1">
    <location>
        <begin position="211"/>
        <end position="233"/>
    </location>
</feature>
<gene>
    <name evidence="2" type="ORF">PMAYCL1PPCAC_08617</name>
</gene>
<feature type="transmembrane region" description="Helical" evidence="1">
    <location>
        <begin position="104"/>
        <end position="125"/>
    </location>
</feature>
<organism evidence="2 3">
    <name type="scientific">Pristionchus mayeri</name>
    <dbReference type="NCBI Taxonomy" id="1317129"/>
    <lineage>
        <taxon>Eukaryota</taxon>
        <taxon>Metazoa</taxon>
        <taxon>Ecdysozoa</taxon>
        <taxon>Nematoda</taxon>
        <taxon>Chromadorea</taxon>
        <taxon>Rhabditida</taxon>
        <taxon>Rhabditina</taxon>
        <taxon>Diplogasteromorpha</taxon>
        <taxon>Diplogasteroidea</taxon>
        <taxon>Neodiplogasteridae</taxon>
        <taxon>Pristionchus</taxon>
    </lineage>
</organism>
<dbReference type="EMBL" id="BTRK01000002">
    <property type="protein sequence ID" value="GMR38422.1"/>
    <property type="molecule type" value="Genomic_DNA"/>
</dbReference>